<sequence>MSITKEYLDELKGRIEEEREEFLKDLVDEEDWVACKGNDHANLFYKNDPKSSIKKFKICAVMPCRMATVISALLDPENRVSWEVLVDSMKTIETFEDGYSMHYITTKSLAAGLVGRRDFVHFRKIYDNVEKKENELDAKMIIDISCEHPDYADQKGFVRGTTLFCATIFREYLENGVYETTYESVTQTDINGMIPSFFINTASKSSTLEWYQKLEGKALALESELPLEAQRTI</sequence>
<dbReference type="InterPro" id="IPR002913">
    <property type="entry name" value="START_lipid-bd_dom"/>
</dbReference>
<dbReference type="RefSeq" id="XP_004256005.1">
    <property type="nucleotide sequence ID" value="XM_004255957.1"/>
</dbReference>
<organism evidence="6 7">
    <name type="scientific">Entamoeba invadens IP1</name>
    <dbReference type="NCBI Taxonomy" id="370355"/>
    <lineage>
        <taxon>Eukaryota</taxon>
        <taxon>Amoebozoa</taxon>
        <taxon>Evosea</taxon>
        <taxon>Archamoebae</taxon>
        <taxon>Mastigamoebida</taxon>
        <taxon>Entamoebidae</taxon>
        <taxon>Entamoeba</taxon>
    </lineage>
</organism>
<dbReference type="Gene3D" id="3.30.530.20">
    <property type="match status" value="1"/>
</dbReference>
<reference evidence="6 7" key="1">
    <citation type="submission" date="2012-10" db="EMBL/GenBank/DDBJ databases">
        <authorList>
            <person name="Zafar N."/>
            <person name="Inman J."/>
            <person name="Hall N."/>
            <person name="Lorenzi H."/>
            <person name="Caler E."/>
        </authorList>
    </citation>
    <scope>NUCLEOTIDE SEQUENCE [LARGE SCALE GENOMIC DNA]</scope>
    <source>
        <strain evidence="6 7">IP1</strain>
    </source>
</reference>
<evidence type="ECO:0000259" key="5">
    <source>
        <dbReference type="PROSITE" id="PS50848"/>
    </source>
</evidence>
<dbReference type="GO" id="GO:0008289">
    <property type="term" value="F:lipid binding"/>
    <property type="evidence" value="ECO:0007669"/>
    <property type="project" value="UniProtKB-KW"/>
</dbReference>
<proteinExistence type="predicted"/>
<keyword evidence="2" id="KW-0445">Lipid transport</keyword>
<evidence type="ECO:0000256" key="3">
    <source>
        <dbReference type="ARBA" id="ARBA00023121"/>
    </source>
</evidence>
<accession>A0A0A1U4X9</accession>
<dbReference type="AlphaFoldDB" id="A0A0A1U4X9"/>
<protein>
    <submittedName>
        <fullName evidence="6">Steroidogenic acute regulatory, putative</fullName>
    </submittedName>
</protein>
<keyword evidence="7" id="KW-1185">Reference proteome</keyword>
<dbReference type="SUPFAM" id="SSF55961">
    <property type="entry name" value="Bet v1-like"/>
    <property type="match status" value="1"/>
</dbReference>
<feature type="domain" description="START" evidence="5">
    <location>
        <begin position="28"/>
        <end position="223"/>
    </location>
</feature>
<dbReference type="EMBL" id="KB206670">
    <property type="protein sequence ID" value="ELP89234.1"/>
    <property type="molecule type" value="Genomic_DNA"/>
</dbReference>
<evidence type="ECO:0000313" key="6">
    <source>
        <dbReference type="EMBL" id="ELP89234.1"/>
    </source>
</evidence>
<dbReference type="GO" id="GO:0006869">
    <property type="term" value="P:lipid transport"/>
    <property type="evidence" value="ECO:0007669"/>
    <property type="project" value="UniProtKB-KW"/>
</dbReference>
<dbReference type="Pfam" id="PF01852">
    <property type="entry name" value="START"/>
    <property type="match status" value="1"/>
</dbReference>
<keyword evidence="1" id="KW-0813">Transport</keyword>
<dbReference type="PROSITE" id="PS50848">
    <property type="entry name" value="START"/>
    <property type="match status" value="1"/>
</dbReference>
<dbReference type="CDD" id="cd00177">
    <property type="entry name" value="START"/>
    <property type="match status" value="1"/>
</dbReference>
<name>A0A0A1U4X9_ENTIV</name>
<dbReference type="VEuPathDB" id="AmoebaDB:EIN_486960"/>
<dbReference type="KEGG" id="eiv:EIN_486960"/>
<gene>
    <name evidence="6" type="ORF">EIN_486960</name>
</gene>
<keyword evidence="3" id="KW-0446">Lipid-binding</keyword>
<evidence type="ECO:0000313" key="7">
    <source>
        <dbReference type="Proteomes" id="UP000014680"/>
    </source>
</evidence>
<dbReference type="Proteomes" id="UP000014680">
    <property type="component" value="Unassembled WGS sequence"/>
</dbReference>
<dbReference type="OrthoDB" id="196858at2759"/>
<evidence type="ECO:0000256" key="4">
    <source>
        <dbReference type="ARBA" id="ARBA00024750"/>
    </source>
</evidence>
<dbReference type="InterPro" id="IPR043556">
    <property type="entry name" value="StARD5/6"/>
</dbReference>
<dbReference type="PANTHER" id="PTHR46374">
    <property type="entry name" value="PROTEIN CBG07384"/>
    <property type="match status" value="1"/>
</dbReference>
<comment type="function">
    <text evidence="4">May be involved in the intracellular transport of sterols or other lipids. May bind cholesterol or other sterols.</text>
</comment>
<evidence type="ECO:0000256" key="2">
    <source>
        <dbReference type="ARBA" id="ARBA00023055"/>
    </source>
</evidence>
<dbReference type="GeneID" id="14888127"/>
<evidence type="ECO:0000256" key="1">
    <source>
        <dbReference type="ARBA" id="ARBA00022448"/>
    </source>
</evidence>
<dbReference type="InterPro" id="IPR023393">
    <property type="entry name" value="START-like_dom_sf"/>
</dbReference>
<dbReference type="SMART" id="SM00234">
    <property type="entry name" value="START"/>
    <property type="match status" value="1"/>
</dbReference>
<dbReference type="PANTHER" id="PTHR46374:SF1">
    <property type="entry name" value="START DOMAIN-CONTAINING PROTEIN"/>
    <property type="match status" value="1"/>
</dbReference>